<evidence type="ECO:0000256" key="1">
    <source>
        <dbReference type="ARBA" id="ARBA00009716"/>
    </source>
</evidence>
<comment type="caution">
    <text evidence="3">The sequence shown here is derived from an EMBL/GenBank/DDBJ whole genome shotgun (WGS) entry which is preliminary data.</text>
</comment>
<dbReference type="EC" id="1.4.-.-" evidence="3"/>
<gene>
    <name evidence="3" type="ORF">ACFL27_26960</name>
</gene>
<evidence type="ECO:0000259" key="2">
    <source>
        <dbReference type="Pfam" id="PF01645"/>
    </source>
</evidence>
<protein>
    <submittedName>
        <fullName evidence="3">FMN-binding glutamate synthase family protein</fullName>
        <ecNumber evidence="3">1.4.-.-</ecNumber>
    </submittedName>
</protein>
<dbReference type="EMBL" id="JBHPBY010000621">
    <property type="protein sequence ID" value="MFC1853841.1"/>
    <property type="molecule type" value="Genomic_DNA"/>
</dbReference>
<sequence>MTLSRVNRSAATLTKNRTEDSVIPVSGMCVTCVDGCVGMCEIGKSAYRGHEVIYPQPFGVITTAGDKTYPVDYSHFNIMGTAVGAHGIEADSDKAIFPNVDLEVKFGHDKGIKFRYPWIIPGIGSTNIAKNNWEGIAIGSAISGTGLTIGENVVGMDPESVIKDGKVVDTVDLKRRVKMYQDNQHNGYGAIIVQANVEDTRLGVQEYAIRELGVEIVELKWGQGAKNIGGEVKINNLEKAQMLYKRGYVVLPNPTDPNVIKAFERGSFKEFERHSRIGMVSEEGFAERVEELRNAGAKYIFLKTGAYRPADMARAVIYSAKYNIDLLTVDGAGGGTGMSPWRMMNEWGVPPVELHSLLYKYTKRLDDKGMTVPALAVAGGFTFEDQIFKGLAIGAPYVKLVGMARSPIAAAMVGKTIGRTIQENQIPVYVERFGNSIDQIFVTAGDLREEFGDEAFEQLPTGAIGLYTYYERLAQGLKQLMTGARKFSLEHITRDDLASLTPEAAEISGIQYIMDADQEEVEEMFSKV</sequence>
<dbReference type="GO" id="GO:0016491">
    <property type="term" value="F:oxidoreductase activity"/>
    <property type="evidence" value="ECO:0007669"/>
    <property type="project" value="UniProtKB-KW"/>
</dbReference>
<evidence type="ECO:0000313" key="3">
    <source>
        <dbReference type="EMBL" id="MFC1853841.1"/>
    </source>
</evidence>
<dbReference type="Pfam" id="PF01645">
    <property type="entry name" value="Glu_synthase"/>
    <property type="match status" value="1"/>
</dbReference>
<dbReference type="Gene3D" id="3.20.20.70">
    <property type="entry name" value="Aldolase class I"/>
    <property type="match status" value="1"/>
</dbReference>
<accession>A0ABV6Z5W2</accession>
<dbReference type="CDD" id="cd02808">
    <property type="entry name" value="GltS_FMN"/>
    <property type="match status" value="1"/>
</dbReference>
<organism evidence="3 4">
    <name type="scientific">candidate division CSSED10-310 bacterium</name>
    <dbReference type="NCBI Taxonomy" id="2855610"/>
    <lineage>
        <taxon>Bacteria</taxon>
        <taxon>Bacteria division CSSED10-310</taxon>
    </lineage>
</organism>
<dbReference type="Proteomes" id="UP001594351">
    <property type="component" value="Unassembled WGS sequence"/>
</dbReference>
<reference evidence="3 4" key="1">
    <citation type="submission" date="2024-09" db="EMBL/GenBank/DDBJ databases">
        <title>Laminarin stimulates single cell rates of sulfate reduction while oxygen inhibits transcriptomic activity in coastal marine sediment.</title>
        <authorList>
            <person name="Lindsay M."/>
            <person name="Orcutt B."/>
            <person name="Emerson D."/>
            <person name="Stepanauskas R."/>
            <person name="D'Angelo T."/>
        </authorList>
    </citation>
    <scope>NUCLEOTIDE SEQUENCE [LARGE SCALE GENOMIC DNA]</scope>
    <source>
        <strain evidence="3">SAG AM-311-K15</strain>
    </source>
</reference>
<name>A0ABV6Z5W2_UNCC1</name>
<dbReference type="InterPro" id="IPR013785">
    <property type="entry name" value="Aldolase_TIM"/>
</dbReference>
<dbReference type="SUPFAM" id="SSF51395">
    <property type="entry name" value="FMN-linked oxidoreductases"/>
    <property type="match status" value="1"/>
</dbReference>
<proteinExistence type="inferred from homology"/>
<comment type="similarity">
    <text evidence="1">Belongs to the glutamate synthase family.</text>
</comment>
<evidence type="ECO:0000313" key="4">
    <source>
        <dbReference type="Proteomes" id="UP001594351"/>
    </source>
</evidence>
<feature type="domain" description="Glutamate synthase" evidence="2">
    <location>
        <begin position="279"/>
        <end position="400"/>
    </location>
</feature>
<keyword evidence="3" id="KW-0560">Oxidoreductase</keyword>
<keyword evidence="4" id="KW-1185">Reference proteome</keyword>
<dbReference type="InterPro" id="IPR002932">
    <property type="entry name" value="Glu_synthdom"/>
</dbReference>